<feature type="transmembrane region" description="Helical" evidence="1">
    <location>
        <begin position="7"/>
        <end position="26"/>
    </location>
</feature>
<name>A0A172WJJ8_9EURY</name>
<dbReference type="RefSeq" id="WP_068667212.1">
    <property type="nucleotide sequence ID" value="NZ_CP015520.1"/>
</dbReference>
<dbReference type="InterPro" id="IPR036938">
    <property type="entry name" value="PAP2/HPO_sf"/>
</dbReference>
<organism evidence="3 4">
    <name type="scientific">Thermococcus piezophilus</name>
    <dbReference type="NCBI Taxonomy" id="1712654"/>
    <lineage>
        <taxon>Archaea</taxon>
        <taxon>Methanobacteriati</taxon>
        <taxon>Methanobacteriota</taxon>
        <taxon>Thermococci</taxon>
        <taxon>Thermococcales</taxon>
        <taxon>Thermococcaceae</taxon>
        <taxon>Thermococcus</taxon>
    </lineage>
</organism>
<reference evidence="4" key="1">
    <citation type="journal article" date="2016" name="Syst. Appl. Microbiol.">
        <title>Thermococcus piezophilus sp. nov., a novel hyperthermophilic and piezophilic archaeon with a broad pressure range for growth, isolated from a deepest hydrothermal vent at the Mid-Cayman Rise.</title>
        <authorList>
            <person name="Dalmasso C."/>
            <person name="Oger P."/>
            <person name="Selva G."/>
            <person name="Courtine D."/>
            <person name="L'Haridon S."/>
            <person name="Garlaschelli A."/>
            <person name="Roussel E."/>
            <person name="Miyazaki J."/>
            <person name="Reveillaud J."/>
            <person name="Jebbar M."/>
            <person name="Takai K."/>
            <person name="Maignien L."/>
            <person name="Alain K."/>
        </authorList>
    </citation>
    <scope>NUCLEOTIDE SEQUENCE [LARGE SCALE GENOMIC DNA]</scope>
    <source>
        <strain evidence="4">CDGS</strain>
    </source>
</reference>
<keyword evidence="1" id="KW-0472">Membrane</keyword>
<feature type="transmembrane region" description="Helical" evidence="1">
    <location>
        <begin position="167"/>
        <end position="184"/>
    </location>
</feature>
<dbReference type="KEGG" id="tpie:A7C91_10255"/>
<keyword evidence="1" id="KW-1133">Transmembrane helix</keyword>
<evidence type="ECO:0000313" key="4">
    <source>
        <dbReference type="Proteomes" id="UP000076969"/>
    </source>
</evidence>
<proteinExistence type="predicted"/>
<dbReference type="PANTHER" id="PTHR14969:SF13">
    <property type="entry name" value="AT30094P"/>
    <property type="match status" value="1"/>
</dbReference>
<dbReference type="Gene3D" id="1.20.144.10">
    <property type="entry name" value="Phosphatidic acid phosphatase type 2/haloperoxidase"/>
    <property type="match status" value="1"/>
</dbReference>
<dbReference type="AlphaFoldDB" id="A0A172WJJ8"/>
<dbReference type="SMART" id="SM00014">
    <property type="entry name" value="acidPPc"/>
    <property type="match status" value="1"/>
</dbReference>
<keyword evidence="1" id="KW-0812">Transmembrane</keyword>
<dbReference type="Proteomes" id="UP000076969">
    <property type="component" value="Chromosome"/>
</dbReference>
<feature type="domain" description="Phosphatidic acid phosphatase type 2/haloperoxidase" evidence="2">
    <location>
        <begin position="82"/>
        <end position="183"/>
    </location>
</feature>
<accession>A0A172WJJ8</accession>
<dbReference type="InterPro" id="IPR000326">
    <property type="entry name" value="PAP2/HPO"/>
</dbReference>
<dbReference type="SUPFAM" id="SSF48317">
    <property type="entry name" value="Acid phosphatase/Vanadium-dependent haloperoxidase"/>
    <property type="match status" value="1"/>
</dbReference>
<keyword evidence="4" id="KW-1185">Reference proteome</keyword>
<feature type="transmembrane region" description="Helical" evidence="1">
    <location>
        <begin position="46"/>
        <end position="67"/>
    </location>
</feature>
<protein>
    <recommendedName>
        <fullName evidence="2">Phosphatidic acid phosphatase type 2/haloperoxidase domain-containing protein</fullName>
    </recommendedName>
</protein>
<dbReference type="EMBL" id="CP015520">
    <property type="protein sequence ID" value="ANF23496.1"/>
    <property type="molecule type" value="Genomic_DNA"/>
</dbReference>
<evidence type="ECO:0000259" key="2">
    <source>
        <dbReference type="SMART" id="SM00014"/>
    </source>
</evidence>
<dbReference type="STRING" id="1712654.A7C91_10255"/>
<evidence type="ECO:0000313" key="3">
    <source>
        <dbReference type="EMBL" id="ANF23496.1"/>
    </source>
</evidence>
<feature type="transmembrane region" description="Helical" evidence="1">
    <location>
        <begin position="79"/>
        <end position="98"/>
    </location>
</feature>
<gene>
    <name evidence="3" type="ORF">A7C91_10255</name>
</gene>
<sequence>MDERRKLTILTVALAIVFIAQLAGLFDWINRAVNSAIPLVDTPLVRAFTFLGDDMPFFAFVFLAIFLDWRERERLSRETFAFVIAAFAGLAVVGLLKFTLGVPRPRPLPVAGAFSSGSFPSGHTFRAALIAAYGDDRWERLKPLFWVYALAITFTRLLLHYHWLSDVLFSLILAPWLYILTRVAESRWLPVYNTVVERLKLGVLRVE</sequence>
<dbReference type="OrthoDB" id="10182at2157"/>
<dbReference type="PANTHER" id="PTHR14969">
    <property type="entry name" value="SPHINGOSINE-1-PHOSPHATE PHOSPHOHYDROLASE"/>
    <property type="match status" value="1"/>
</dbReference>
<dbReference type="GO" id="GO:0042392">
    <property type="term" value="F:sphingosine-1-phosphate phosphatase activity"/>
    <property type="evidence" value="ECO:0007669"/>
    <property type="project" value="TreeGrafter"/>
</dbReference>
<evidence type="ECO:0000256" key="1">
    <source>
        <dbReference type="SAM" id="Phobius"/>
    </source>
</evidence>
<dbReference type="GeneID" id="28496579"/>
<dbReference type="Pfam" id="PF01569">
    <property type="entry name" value="PAP2"/>
    <property type="match status" value="1"/>
</dbReference>